<dbReference type="Gene3D" id="3.40.50.2000">
    <property type="entry name" value="Glycogen Phosphorylase B"/>
    <property type="match status" value="2"/>
</dbReference>
<dbReference type="RefSeq" id="WP_137273789.1">
    <property type="nucleotide sequence ID" value="NZ_JAOWUA010000001.1"/>
</dbReference>
<dbReference type="Proteomes" id="UP000305511">
    <property type="component" value="Unassembled WGS sequence"/>
</dbReference>
<evidence type="ECO:0000313" key="4">
    <source>
        <dbReference type="Proteomes" id="UP000305511"/>
    </source>
</evidence>
<sequence>MNICIVSPSFGHGGANIIASKIGKELSKTHNVFYYGFKTEANYMDLPEDKLFFYKKKHNSYIQKIRKGFETLYNSGEFTPSKYVKAEIAYLYELIAKEKIDFVILNTFVSTTYFARALKLVFPELPVIAWMHEAVDYSFNVLAKKYLTSFVEAIKVTDGIVCLTERDYQKFIQYNQNVKIIYNPVLFNNKEIASLDVEKVSFVSRLDINVKGLDILVDVANDLNTKWPIVIAANHRDNQLELFQELLKKNTKNNIEYVGPKKGNSLIEHYLDSSIFLSTSRVEALPLVLIEAMSCGLPIVSFDHSGANEILREGKYGVLVSNLDSKKMVEELEKLMSDKVLREKYQQLSLKRAEDFKLEKILPKWLMLIEETTSVVK</sequence>
<reference evidence="3 4" key="1">
    <citation type="submission" date="2019-02" db="EMBL/GenBank/DDBJ databases">
        <title>Bacteria dissemination in different level of health care in South Africa: the effectiveness of infections prevention and control.</title>
        <authorList>
            <person name="Shobo C."/>
            <person name="Amoako D.G."/>
            <person name="Allam M."/>
            <person name="Ismail A."/>
            <person name="Bester L.A."/>
            <person name="Essack S.Y."/>
        </authorList>
    </citation>
    <scope>NUCLEOTIDE SEQUENCE [LARGE SCALE GENOMIC DNA]</scope>
    <source>
        <strain evidence="3 4">2SIL2</strain>
    </source>
</reference>
<protein>
    <submittedName>
        <fullName evidence="3">Glycosyltransferase</fullName>
    </submittedName>
</protein>
<evidence type="ECO:0000313" key="3">
    <source>
        <dbReference type="EMBL" id="TKK91930.1"/>
    </source>
</evidence>
<feature type="domain" description="Glycosyl transferase family 1" evidence="2">
    <location>
        <begin position="196"/>
        <end position="347"/>
    </location>
</feature>
<dbReference type="SUPFAM" id="SSF53756">
    <property type="entry name" value="UDP-Glycosyltransferase/glycogen phosphorylase"/>
    <property type="match status" value="1"/>
</dbReference>
<dbReference type="PANTHER" id="PTHR46401">
    <property type="entry name" value="GLYCOSYLTRANSFERASE WBBK-RELATED"/>
    <property type="match status" value="1"/>
</dbReference>
<dbReference type="GO" id="GO:0016757">
    <property type="term" value="F:glycosyltransferase activity"/>
    <property type="evidence" value="ECO:0007669"/>
    <property type="project" value="InterPro"/>
</dbReference>
<accession>A0A4U3MRP5</accession>
<organism evidence="3 4">
    <name type="scientific">Enterococcus faecalis</name>
    <name type="common">Streptococcus faecalis</name>
    <dbReference type="NCBI Taxonomy" id="1351"/>
    <lineage>
        <taxon>Bacteria</taxon>
        <taxon>Bacillati</taxon>
        <taxon>Bacillota</taxon>
        <taxon>Bacilli</taxon>
        <taxon>Lactobacillales</taxon>
        <taxon>Enterococcaceae</taxon>
        <taxon>Enterococcus</taxon>
    </lineage>
</organism>
<dbReference type="InterPro" id="IPR001296">
    <property type="entry name" value="Glyco_trans_1"/>
</dbReference>
<dbReference type="EMBL" id="SIYF01000025">
    <property type="protein sequence ID" value="TKK91930.1"/>
    <property type="molecule type" value="Genomic_DNA"/>
</dbReference>
<dbReference type="GO" id="GO:0009103">
    <property type="term" value="P:lipopolysaccharide biosynthetic process"/>
    <property type="evidence" value="ECO:0007669"/>
    <property type="project" value="TreeGrafter"/>
</dbReference>
<proteinExistence type="predicted"/>
<dbReference type="Pfam" id="PF00534">
    <property type="entry name" value="Glycos_transf_1"/>
    <property type="match status" value="1"/>
</dbReference>
<dbReference type="PANTHER" id="PTHR46401:SF2">
    <property type="entry name" value="GLYCOSYLTRANSFERASE WBBK-RELATED"/>
    <property type="match status" value="1"/>
</dbReference>
<comment type="caution">
    <text evidence="3">The sequence shown here is derived from an EMBL/GenBank/DDBJ whole genome shotgun (WGS) entry which is preliminary data.</text>
</comment>
<keyword evidence="1 3" id="KW-0808">Transferase</keyword>
<evidence type="ECO:0000259" key="2">
    <source>
        <dbReference type="Pfam" id="PF00534"/>
    </source>
</evidence>
<dbReference type="AlphaFoldDB" id="A0A4U3MRP5"/>
<name>A0A4U3MRP5_ENTFL</name>
<evidence type="ECO:0000256" key="1">
    <source>
        <dbReference type="ARBA" id="ARBA00022679"/>
    </source>
</evidence>
<gene>
    <name evidence="3" type="ORF">EY666_01200</name>
</gene>